<dbReference type="InterPro" id="IPR004268">
    <property type="entry name" value="MurJ"/>
</dbReference>
<dbReference type="PANTHER" id="PTHR47019:SF1">
    <property type="entry name" value="LIPID II FLIPPASE MURJ"/>
    <property type="match status" value="1"/>
</dbReference>
<dbReference type="Proteomes" id="UP000183975">
    <property type="component" value="Unassembled WGS sequence"/>
</dbReference>
<dbReference type="Pfam" id="PF04932">
    <property type="entry name" value="Wzy_C"/>
    <property type="match status" value="1"/>
</dbReference>
<dbReference type="InterPro" id="IPR007016">
    <property type="entry name" value="O-antigen_ligase-rel_domated"/>
</dbReference>
<dbReference type="PANTHER" id="PTHR47019">
    <property type="entry name" value="LIPID II FLIPPASE MURJ"/>
    <property type="match status" value="1"/>
</dbReference>
<comment type="caution">
    <text evidence="8">Lacks conserved residue(s) required for the propagation of feature annotation.</text>
</comment>
<keyword evidence="5 8" id="KW-0573">Peptidoglycan synthesis</keyword>
<evidence type="ECO:0000259" key="10">
    <source>
        <dbReference type="Pfam" id="PF04932"/>
    </source>
</evidence>
<dbReference type="Pfam" id="PF03023">
    <property type="entry name" value="MurJ"/>
    <property type="match status" value="1"/>
</dbReference>
<keyword evidence="3 8" id="KW-0812">Transmembrane</keyword>
<feature type="transmembrane region" description="Helical" evidence="8">
    <location>
        <begin position="878"/>
        <end position="895"/>
    </location>
</feature>
<feature type="domain" description="O-antigen ligase-related" evidence="10">
    <location>
        <begin position="841"/>
        <end position="973"/>
    </location>
</feature>
<feature type="region of interest" description="Disordered" evidence="9">
    <location>
        <begin position="520"/>
        <end position="544"/>
    </location>
</feature>
<feature type="transmembrane region" description="Helical" evidence="8">
    <location>
        <begin position="12"/>
        <end position="29"/>
    </location>
</feature>
<keyword evidence="2 8" id="KW-1003">Cell membrane</keyword>
<reference evidence="11 12" key="1">
    <citation type="submission" date="2016-11" db="EMBL/GenBank/DDBJ databases">
        <authorList>
            <person name="Jaros S."/>
            <person name="Januszkiewicz K."/>
            <person name="Wedrychowicz H."/>
        </authorList>
    </citation>
    <scope>NUCLEOTIDE SEQUENCE [LARGE SCALE GENOMIC DNA]</scope>
    <source>
        <strain evidence="11 12">DSM 14214</strain>
    </source>
</reference>
<feature type="transmembrane region" description="Helical" evidence="8">
    <location>
        <begin position="479"/>
        <end position="500"/>
    </location>
</feature>
<feature type="transmembrane region" description="Helical" evidence="8">
    <location>
        <begin position="350"/>
        <end position="371"/>
    </location>
</feature>
<feature type="transmembrane region" description="Helical" evidence="8">
    <location>
        <begin position="57"/>
        <end position="75"/>
    </location>
</feature>
<keyword evidence="12" id="KW-1185">Reference proteome</keyword>
<comment type="subcellular location">
    <subcellularLocation>
        <location evidence="1 8">Cell membrane</location>
        <topology evidence="1 8">Multi-pass membrane protein</topology>
    </subcellularLocation>
</comment>
<feature type="transmembrane region" description="Helical" evidence="8">
    <location>
        <begin position="993"/>
        <end position="1012"/>
    </location>
</feature>
<dbReference type="CDD" id="cd13123">
    <property type="entry name" value="MATE_MurJ_like"/>
    <property type="match status" value="1"/>
</dbReference>
<comment type="similarity">
    <text evidence="8">Belongs to the MurJ/MviN family.</text>
</comment>
<evidence type="ECO:0000256" key="9">
    <source>
        <dbReference type="SAM" id="MobiDB-lite"/>
    </source>
</evidence>
<evidence type="ECO:0000313" key="11">
    <source>
        <dbReference type="EMBL" id="SHK41918.1"/>
    </source>
</evidence>
<evidence type="ECO:0000256" key="3">
    <source>
        <dbReference type="ARBA" id="ARBA00022692"/>
    </source>
</evidence>
<keyword evidence="4 8" id="KW-0133">Cell shape</keyword>
<dbReference type="HAMAP" id="MF_02078">
    <property type="entry name" value="MurJ_MviN"/>
    <property type="match status" value="1"/>
</dbReference>
<protein>
    <recommendedName>
        <fullName evidence="8">Probable lipid II flippase MurJ</fullName>
    </recommendedName>
</protein>
<dbReference type="GO" id="GO:0008360">
    <property type="term" value="P:regulation of cell shape"/>
    <property type="evidence" value="ECO:0007669"/>
    <property type="project" value="UniProtKB-KW"/>
</dbReference>
<evidence type="ECO:0000256" key="8">
    <source>
        <dbReference type="HAMAP-Rule" id="MF_02078"/>
    </source>
</evidence>
<comment type="pathway">
    <text evidence="8">Cell wall biogenesis; peptidoglycan biosynthesis.</text>
</comment>
<dbReference type="UniPathway" id="UPA00219"/>
<keyword evidence="8" id="KW-0813">Transport</keyword>
<feature type="compositionally biased region" description="Basic and acidic residues" evidence="9">
    <location>
        <begin position="529"/>
        <end position="544"/>
    </location>
</feature>
<evidence type="ECO:0000313" key="12">
    <source>
        <dbReference type="Proteomes" id="UP000183975"/>
    </source>
</evidence>
<feature type="transmembrane region" description="Helical" evidence="8">
    <location>
        <begin position="449"/>
        <end position="467"/>
    </location>
</feature>
<feature type="transmembrane region" description="Helical" evidence="8">
    <location>
        <begin position="702"/>
        <end position="720"/>
    </location>
</feature>
<feature type="transmembrane region" description="Helical" evidence="8">
    <location>
        <begin position="657"/>
        <end position="690"/>
    </location>
</feature>
<dbReference type="AlphaFoldDB" id="A0A1M6SBL4"/>
<proteinExistence type="inferred from homology"/>
<dbReference type="RefSeq" id="WP_072850866.1">
    <property type="nucleotide sequence ID" value="NZ_FRAH01000026.1"/>
</dbReference>
<evidence type="ECO:0000256" key="6">
    <source>
        <dbReference type="ARBA" id="ARBA00022989"/>
    </source>
</evidence>
<dbReference type="EMBL" id="FRAH01000026">
    <property type="protein sequence ID" value="SHK41918.1"/>
    <property type="molecule type" value="Genomic_DNA"/>
</dbReference>
<feature type="transmembrane region" description="Helical" evidence="8">
    <location>
        <begin position="137"/>
        <end position="155"/>
    </location>
</feature>
<comment type="function">
    <text evidence="8">Involved in peptidoglycan biosynthesis. Transports lipid-linked peptidoglycan precursors from the inner to the outer leaflet of the cytoplasmic membrane.</text>
</comment>
<feature type="transmembrane region" description="Helical" evidence="8">
    <location>
        <begin position="855"/>
        <end position="871"/>
    </location>
</feature>
<feature type="transmembrane region" description="Helical" evidence="8">
    <location>
        <begin position="383"/>
        <end position="403"/>
    </location>
</feature>
<name>A0A1M6SBL4_9FIRM</name>
<evidence type="ECO:0000256" key="5">
    <source>
        <dbReference type="ARBA" id="ARBA00022984"/>
    </source>
</evidence>
<dbReference type="OrthoDB" id="9804143at2"/>
<dbReference type="GO" id="GO:0009252">
    <property type="term" value="P:peptidoglycan biosynthetic process"/>
    <property type="evidence" value="ECO:0007669"/>
    <property type="project" value="UniProtKB-UniRule"/>
</dbReference>
<feature type="transmembrane region" description="Helical" evidence="8">
    <location>
        <begin position="831"/>
        <end position="849"/>
    </location>
</feature>
<sequence>MTTQKKNSAVKAVSFMMLITLVGKVLGLVRDQLLAANYGNGMAAEAFTTASLMPRTFFDAVFASAISASFIPIFNEYLKKKGKKEAFALSNRFITLMGLVTLLMTVVCEIFSSRFVWLFAAGYDNETAALAAQLSHVMFPTIFFTGIAFSFVGILQSLDEFNVPAALSVASNAVIILYYIFWNDRFGVYGLAVAFLIGWAMQAIIQIPSMMKKGYFYRPDFRFRDEGIRKILILMLPVMVGTWIQPINLIINNQFASHLDMGVTTLQYANNLYTIIVGVFVLAIANLIFPKLSRMADDAEGDGFGQTVRVTLRSMMFFLIPMMVGLMVLSKPLVKLIYERGSFDALGTEMTGTALCFFAVGMIGYGVQTILSRVFYAKQEGKMPLVAGIISIGVNAALCWLLMKPIGLGGLALASAVSSTVAALILFVPTVKQYPGILDKKLAADLCKMAVSALVMLFCVYLPYHFLAARMGDGLIPRVILVGVPTCIGIAIYMVLTYVLRVDESRFAFSLVGKFLHRGGGNPPTGGTPEKKSEENTQQQKGREGMTDKISLYIEDSFFFRLIHGFVIWFWGIWSQSLTYRAYRRLGQAVGRAFWESGIFTFLRHNWDYWIRSARGRLPHLLHGPAKRCAVAVQEEKGFAATMVAESAILRLCNQNFLIICICALAVAIPILPTMLQAVLAAGTFALYVINVWMGRIRMQRTALVGVLVGLFALCVVYGALTSYHFPKAVMVMGIFLVFLSVFFVCRDCIDTEEKLNLVLFVLIATGVLIALYAIFQYVVGVEMDEAWVDAESFDITTRAYATFNNPNVLGEYLIVIGSLAAGMMWKCRNWAGRLFYTGCFGILCLGLLATNSRGAMLGLMFAAGLFVLLAERRLIPIGIVALLAMPFILPSSLWERLLSSVTMSDSSSQYRLSIYQAGFDMIRHYWVTGIGVDAFNEIYPLFSLEAANAYHVHNLFLQEFIELGIVGFSVFLALVLLFFQKIYSTMARAARRYRFILAAVFGGFAGILLQGMTDHIWFDYSIVLLFWCVLGIGMAAVRLGEKSWRKKN</sequence>
<evidence type="ECO:0000256" key="7">
    <source>
        <dbReference type="ARBA" id="ARBA00023136"/>
    </source>
</evidence>
<evidence type="ECO:0000256" key="2">
    <source>
        <dbReference type="ARBA" id="ARBA00022475"/>
    </source>
</evidence>
<dbReference type="GO" id="GO:0071555">
    <property type="term" value="P:cell wall organization"/>
    <property type="evidence" value="ECO:0007669"/>
    <property type="project" value="UniProtKB-KW"/>
</dbReference>
<feature type="transmembrane region" description="Helical" evidence="8">
    <location>
        <begin position="809"/>
        <end position="826"/>
    </location>
</feature>
<feature type="transmembrane region" description="Helical" evidence="8">
    <location>
        <begin position="231"/>
        <end position="251"/>
    </location>
</feature>
<accession>A0A1M6SBL4</accession>
<dbReference type="InterPro" id="IPR051050">
    <property type="entry name" value="Lipid_II_flippase_MurJ/MviN"/>
</dbReference>
<keyword evidence="6 8" id="KW-1133">Transmembrane helix</keyword>
<feature type="transmembrane region" description="Helical" evidence="8">
    <location>
        <begin position="310"/>
        <end position="330"/>
    </location>
</feature>
<dbReference type="NCBIfam" id="TIGR01695">
    <property type="entry name" value="murJ_mviN"/>
    <property type="match status" value="1"/>
</dbReference>
<feature type="transmembrane region" description="Helical" evidence="8">
    <location>
        <begin position="162"/>
        <end position="182"/>
    </location>
</feature>
<feature type="transmembrane region" description="Helical" evidence="8">
    <location>
        <begin position="1018"/>
        <end position="1038"/>
    </location>
</feature>
<feature type="transmembrane region" description="Helical" evidence="8">
    <location>
        <begin position="961"/>
        <end position="981"/>
    </location>
</feature>
<feature type="transmembrane region" description="Helical" evidence="8">
    <location>
        <begin position="271"/>
        <end position="289"/>
    </location>
</feature>
<feature type="transmembrane region" description="Helical" evidence="8">
    <location>
        <begin position="758"/>
        <end position="780"/>
    </location>
</feature>
<organism evidence="11 12">
    <name type="scientific">Anaerotignum lactatifermentans DSM 14214</name>
    <dbReference type="NCBI Taxonomy" id="1121323"/>
    <lineage>
        <taxon>Bacteria</taxon>
        <taxon>Bacillati</taxon>
        <taxon>Bacillota</taxon>
        <taxon>Clostridia</taxon>
        <taxon>Lachnospirales</taxon>
        <taxon>Anaerotignaceae</taxon>
        <taxon>Anaerotignum</taxon>
    </lineage>
</organism>
<evidence type="ECO:0000256" key="1">
    <source>
        <dbReference type="ARBA" id="ARBA00004651"/>
    </source>
</evidence>
<gene>
    <name evidence="8" type="primary">murJ</name>
    <name evidence="11" type="ORF">SAMN02745138_01698</name>
</gene>
<feature type="transmembrane region" description="Helical" evidence="8">
    <location>
        <begin position="188"/>
        <end position="210"/>
    </location>
</feature>
<dbReference type="PRINTS" id="PR01806">
    <property type="entry name" value="VIRFACTRMVIN"/>
</dbReference>
<evidence type="ECO:0000256" key="4">
    <source>
        <dbReference type="ARBA" id="ARBA00022960"/>
    </source>
</evidence>
<feature type="transmembrane region" description="Helical" evidence="8">
    <location>
        <begin position="409"/>
        <end position="428"/>
    </location>
</feature>
<dbReference type="GO" id="GO:0005886">
    <property type="term" value="C:plasma membrane"/>
    <property type="evidence" value="ECO:0007669"/>
    <property type="project" value="UniProtKB-SubCell"/>
</dbReference>
<dbReference type="GO" id="GO:0034204">
    <property type="term" value="P:lipid translocation"/>
    <property type="evidence" value="ECO:0007669"/>
    <property type="project" value="TreeGrafter"/>
</dbReference>
<keyword evidence="8" id="KW-0961">Cell wall biogenesis/degradation</keyword>
<keyword evidence="7 8" id="KW-0472">Membrane</keyword>
<feature type="transmembrane region" description="Helical" evidence="8">
    <location>
        <begin position="726"/>
        <end position="746"/>
    </location>
</feature>
<feature type="transmembrane region" description="Helical" evidence="8">
    <location>
        <begin position="96"/>
        <end position="117"/>
    </location>
</feature>
<dbReference type="GO" id="GO:0015648">
    <property type="term" value="F:lipid-linked peptidoglycan transporter activity"/>
    <property type="evidence" value="ECO:0007669"/>
    <property type="project" value="UniProtKB-UniRule"/>
</dbReference>